<proteinExistence type="predicted"/>
<feature type="region of interest" description="Disordered" evidence="2">
    <location>
        <begin position="363"/>
        <end position="403"/>
    </location>
</feature>
<feature type="compositionally biased region" description="Low complexity" evidence="2">
    <location>
        <begin position="26"/>
        <end position="40"/>
    </location>
</feature>
<feature type="domain" description="C2H2-type" evidence="3">
    <location>
        <begin position="215"/>
        <end position="242"/>
    </location>
</feature>
<comment type="caution">
    <text evidence="4">The sequence shown here is derived from an EMBL/GenBank/DDBJ whole genome shotgun (WGS) entry which is preliminary data.</text>
</comment>
<organism evidence="4 5">
    <name type="scientific">Sporothrix curviconia</name>
    <dbReference type="NCBI Taxonomy" id="1260050"/>
    <lineage>
        <taxon>Eukaryota</taxon>
        <taxon>Fungi</taxon>
        <taxon>Dikarya</taxon>
        <taxon>Ascomycota</taxon>
        <taxon>Pezizomycotina</taxon>
        <taxon>Sordariomycetes</taxon>
        <taxon>Sordariomycetidae</taxon>
        <taxon>Ophiostomatales</taxon>
        <taxon>Ophiostomataceae</taxon>
        <taxon>Sporothrix</taxon>
    </lineage>
</organism>
<keyword evidence="1" id="KW-0479">Metal-binding</keyword>
<name>A0ABP0CDS1_9PEZI</name>
<evidence type="ECO:0000259" key="3">
    <source>
        <dbReference type="PROSITE" id="PS50157"/>
    </source>
</evidence>
<dbReference type="Proteomes" id="UP001642405">
    <property type="component" value="Unassembled WGS sequence"/>
</dbReference>
<keyword evidence="1" id="KW-0863">Zinc-finger</keyword>
<feature type="region of interest" description="Disordered" evidence="2">
    <location>
        <begin position="1"/>
        <end position="52"/>
    </location>
</feature>
<dbReference type="EMBL" id="CAWUHB010000052">
    <property type="protein sequence ID" value="CAK7230215.1"/>
    <property type="molecule type" value="Genomic_DNA"/>
</dbReference>
<protein>
    <recommendedName>
        <fullName evidence="3">C2H2-type domain-containing protein</fullName>
    </recommendedName>
</protein>
<gene>
    <name evidence="4" type="ORF">SCUCBS95973_007498</name>
</gene>
<reference evidence="4 5" key="1">
    <citation type="submission" date="2024-01" db="EMBL/GenBank/DDBJ databases">
        <authorList>
            <person name="Allen C."/>
            <person name="Tagirdzhanova G."/>
        </authorList>
    </citation>
    <scope>NUCLEOTIDE SEQUENCE [LARGE SCALE GENOMIC DNA]</scope>
</reference>
<keyword evidence="5" id="KW-1185">Reference proteome</keyword>
<feature type="region of interest" description="Disordered" evidence="2">
    <location>
        <begin position="442"/>
        <end position="507"/>
    </location>
</feature>
<feature type="compositionally biased region" description="Basic and acidic residues" evidence="2">
    <location>
        <begin position="460"/>
        <end position="477"/>
    </location>
</feature>
<accession>A0ABP0CDS1</accession>
<evidence type="ECO:0000313" key="4">
    <source>
        <dbReference type="EMBL" id="CAK7230215.1"/>
    </source>
</evidence>
<dbReference type="PROSITE" id="PS00028">
    <property type="entry name" value="ZINC_FINGER_C2H2_1"/>
    <property type="match status" value="1"/>
</dbReference>
<sequence length="507" mass="53084">MASSKEVQTSPRPLTHRPSMPNVPHSGSPLSSSLSNGLSNRIPHSRNGSHSIIGAALNSGHRVNRRKSMTSPGGTNVAAMAAIIQEADALPAGSVAINARRTTLSKVGGNVVSSSLGGFPRGTSAMAAALAAAGTNGLIGSLPLPSPPASLPTRKFMPADGSAIDDDLNDMSDGDVEPASLSDASAIAMEMARARRASDGQPLLKEGRRSSRLELRCKQCGKGYKHSSCLTKHLWEHTPEWALTSKLLISKHQQVQLLEAASVLVNMNVNSPDGELDANAAVTPPDSARDSASDEGSASPPPTFAFQHDSRSSVDTTPPPPYDGTMTVDDAKAEPLASYPSPPQAAATYNSYSQRVSQAGGASSFARSYQSSTGFDHGRHQRQASRDNLRPPSSGKNVTGQEDNELAAAVELLSCSFNSGAGEANTVTANSLRGLNHSATPLGDTSFINSFPSRAPESFTRGDHRRPSVADDIKMDGSADSVMGDEEDTRSRARSDDDDDGVFGMEE</sequence>
<feature type="compositionally biased region" description="Polar residues" evidence="2">
    <location>
        <begin position="1"/>
        <end position="12"/>
    </location>
</feature>
<feature type="region of interest" description="Disordered" evidence="2">
    <location>
        <begin position="275"/>
        <end position="328"/>
    </location>
</feature>
<dbReference type="InterPro" id="IPR013087">
    <property type="entry name" value="Znf_C2H2_type"/>
</dbReference>
<evidence type="ECO:0000256" key="2">
    <source>
        <dbReference type="SAM" id="MobiDB-lite"/>
    </source>
</evidence>
<evidence type="ECO:0000256" key="1">
    <source>
        <dbReference type="PROSITE-ProRule" id="PRU00042"/>
    </source>
</evidence>
<dbReference type="PROSITE" id="PS50157">
    <property type="entry name" value="ZINC_FINGER_C2H2_2"/>
    <property type="match status" value="1"/>
</dbReference>
<feature type="compositionally biased region" description="Acidic residues" evidence="2">
    <location>
        <begin position="496"/>
        <end position="507"/>
    </location>
</feature>
<feature type="compositionally biased region" description="Polar residues" evidence="2">
    <location>
        <begin position="363"/>
        <end position="374"/>
    </location>
</feature>
<evidence type="ECO:0000313" key="5">
    <source>
        <dbReference type="Proteomes" id="UP001642405"/>
    </source>
</evidence>
<keyword evidence="1" id="KW-0862">Zinc</keyword>